<dbReference type="InterPro" id="IPR016897">
    <property type="entry name" value="SKP1"/>
</dbReference>
<protein>
    <submittedName>
        <fullName evidence="9">S-phase kinase-associated protein 1A isoform b, putative</fullName>
    </submittedName>
</protein>
<dbReference type="VEuPathDB" id="AmoebaDB:ACA1_385430"/>
<dbReference type="Proteomes" id="UP000011083">
    <property type="component" value="Unassembled WGS sequence"/>
</dbReference>
<evidence type="ECO:0000256" key="2">
    <source>
        <dbReference type="ARBA" id="ARBA00022786"/>
    </source>
</evidence>
<keyword evidence="9" id="KW-0808">Transferase</keyword>
<dbReference type="GO" id="GO:0071987">
    <property type="term" value="F:WD40-repeat domain binding"/>
    <property type="evidence" value="ECO:0007669"/>
    <property type="project" value="UniProtKB-ARBA"/>
</dbReference>
<dbReference type="InterPro" id="IPR001232">
    <property type="entry name" value="SKP1-like"/>
</dbReference>
<dbReference type="OMA" id="ANMIKGH"/>
<comment type="similarity">
    <text evidence="1 5">Belongs to the SKP1 family.</text>
</comment>
<reference evidence="9 10" key="1">
    <citation type="journal article" date="2013" name="Genome Biol.">
        <title>Genome of Acanthamoeba castellanii highlights extensive lateral gene transfer and early evolution of tyrosine kinase signaling.</title>
        <authorList>
            <person name="Clarke M."/>
            <person name="Lohan A.J."/>
            <person name="Liu B."/>
            <person name="Lagkouvardos I."/>
            <person name="Roy S."/>
            <person name="Zafar N."/>
            <person name="Bertelli C."/>
            <person name="Schilde C."/>
            <person name="Kianianmomeni A."/>
            <person name="Burglin T.R."/>
            <person name="Frech C."/>
            <person name="Turcotte B."/>
            <person name="Kopec K.O."/>
            <person name="Synnott J.M."/>
            <person name="Choo C."/>
            <person name="Paponov I."/>
            <person name="Finkler A."/>
            <person name="Soon Heng Tan C."/>
            <person name="Hutchins A.P."/>
            <person name="Weinmeier T."/>
            <person name="Rattei T."/>
            <person name="Chu J.S."/>
            <person name="Gimenez G."/>
            <person name="Irimia M."/>
            <person name="Rigden D.J."/>
            <person name="Fitzpatrick D.A."/>
            <person name="Lorenzo-Morales J."/>
            <person name="Bateman A."/>
            <person name="Chiu C.H."/>
            <person name="Tang P."/>
            <person name="Hegemann P."/>
            <person name="Fromm H."/>
            <person name="Raoult D."/>
            <person name="Greub G."/>
            <person name="Miranda-Saavedra D."/>
            <person name="Chen N."/>
            <person name="Nash P."/>
            <person name="Ginger M.L."/>
            <person name="Horn M."/>
            <person name="Schaap P."/>
            <person name="Caler L."/>
            <person name="Loftus B."/>
        </authorList>
    </citation>
    <scope>NUCLEOTIDE SEQUENCE [LARGE SCALE GENOMIC DNA]</scope>
    <source>
        <strain evidence="9 10">Neff</strain>
    </source>
</reference>
<proteinExistence type="inferred from homology"/>
<dbReference type="GO" id="GO:0006511">
    <property type="term" value="P:ubiquitin-dependent protein catabolic process"/>
    <property type="evidence" value="ECO:0007669"/>
    <property type="project" value="InterPro"/>
</dbReference>
<dbReference type="GO" id="GO:0043223">
    <property type="term" value="C:cytoplasmic SCF ubiquitin ligase complex"/>
    <property type="evidence" value="ECO:0007669"/>
    <property type="project" value="UniProtKB-ARBA"/>
</dbReference>
<dbReference type="OrthoDB" id="2342932at2759"/>
<feature type="domain" description="SKP1 component POZ" evidence="8">
    <location>
        <begin position="1"/>
        <end position="61"/>
    </location>
</feature>
<evidence type="ECO:0000256" key="1">
    <source>
        <dbReference type="ARBA" id="ARBA00009993"/>
    </source>
</evidence>
<gene>
    <name evidence="9" type="ORF">ACA1_385430</name>
</gene>
<dbReference type="GO" id="GO:0016301">
    <property type="term" value="F:kinase activity"/>
    <property type="evidence" value="ECO:0007669"/>
    <property type="project" value="UniProtKB-KW"/>
</dbReference>
<name>L8H959_ACACF</name>
<sequence>MSIKLESSDEQVFEVPREVAEMSLTIKNMLADIDSPSTDSIPLSITGNILAKVVEWATYHHANPPPVANESEPKKKLTKEEEEKAKEERRKILPWDKEFCDVDQATLFQLMMAANYLDIKALLELTCKTVANMINGKAPDEIRALFNIKNDLTPEDEEKMRQDYGWSLDNLKKEE</sequence>
<accession>L8H959</accession>
<comment type="subunit">
    <text evidence="4">Multiprotein complex (SCF) with cullin and F-box-containing protein. Capable of undergoing aggregation.</text>
</comment>
<dbReference type="SMART" id="SM00512">
    <property type="entry name" value="Skp1"/>
    <property type="match status" value="1"/>
</dbReference>
<keyword evidence="2 5" id="KW-0833">Ubl conjugation pathway</keyword>
<dbReference type="GO" id="GO:0097602">
    <property type="term" value="F:cullin family protein binding"/>
    <property type="evidence" value="ECO:0007669"/>
    <property type="project" value="UniProtKB-ARBA"/>
</dbReference>
<evidence type="ECO:0000313" key="9">
    <source>
        <dbReference type="EMBL" id="ELR21767.1"/>
    </source>
</evidence>
<dbReference type="InterPro" id="IPR036296">
    <property type="entry name" value="SKP1-like_dim_sf"/>
</dbReference>
<evidence type="ECO:0000259" key="8">
    <source>
        <dbReference type="Pfam" id="PF03931"/>
    </source>
</evidence>
<dbReference type="AlphaFoldDB" id="L8H959"/>
<keyword evidence="10" id="KW-1185">Reference proteome</keyword>
<dbReference type="PANTHER" id="PTHR11165">
    <property type="entry name" value="SKP1"/>
    <property type="match status" value="1"/>
</dbReference>
<feature type="domain" description="SKP1 component dimerisation" evidence="7">
    <location>
        <begin position="120"/>
        <end position="166"/>
    </location>
</feature>
<evidence type="ECO:0000313" key="10">
    <source>
        <dbReference type="Proteomes" id="UP000011083"/>
    </source>
</evidence>
<comment type="pathway">
    <text evidence="5">Protein modification; protein ubiquitination.</text>
</comment>
<dbReference type="GO" id="GO:1990444">
    <property type="term" value="F:F-box domain binding"/>
    <property type="evidence" value="ECO:0007669"/>
    <property type="project" value="UniProtKB-ARBA"/>
</dbReference>
<dbReference type="InterPro" id="IPR016072">
    <property type="entry name" value="Skp1_comp_dimer"/>
</dbReference>
<dbReference type="RefSeq" id="XP_004347149.1">
    <property type="nucleotide sequence ID" value="XM_004347099.1"/>
</dbReference>
<keyword evidence="3" id="KW-0379">Hydroxylation</keyword>
<dbReference type="SUPFAM" id="SSF54695">
    <property type="entry name" value="POZ domain"/>
    <property type="match status" value="1"/>
</dbReference>
<dbReference type="EMBL" id="KB007900">
    <property type="protein sequence ID" value="ELR21767.1"/>
    <property type="molecule type" value="Genomic_DNA"/>
</dbReference>
<organism evidence="9 10">
    <name type="scientific">Acanthamoeba castellanii (strain ATCC 30010 / Neff)</name>
    <dbReference type="NCBI Taxonomy" id="1257118"/>
    <lineage>
        <taxon>Eukaryota</taxon>
        <taxon>Amoebozoa</taxon>
        <taxon>Discosea</taxon>
        <taxon>Longamoebia</taxon>
        <taxon>Centramoebida</taxon>
        <taxon>Acanthamoebidae</taxon>
        <taxon>Acanthamoeba</taxon>
    </lineage>
</organism>
<feature type="compositionally biased region" description="Basic and acidic residues" evidence="6">
    <location>
        <begin position="71"/>
        <end position="88"/>
    </location>
</feature>
<dbReference type="InterPro" id="IPR011333">
    <property type="entry name" value="SKP1/BTB/POZ_sf"/>
</dbReference>
<dbReference type="Pfam" id="PF03931">
    <property type="entry name" value="Skp1_POZ"/>
    <property type="match status" value="1"/>
</dbReference>
<feature type="region of interest" description="Disordered" evidence="6">
    <location>
        <begin position="62"/>
        <end position="88"/>
    </location>
</feature>
<dbReference type="GO" id="GO:0016567">
    <property type="term" value="P:protein ubiquitination"/>
    <property type="evidence" value="ECO:0007669"/>
    <property type="project" value="UniProtKB-UniPathway"/>
</dbReference>
<dbReference type="Pfam" id="PF01466">
    <property type="entry name" value="Skp1"/>
    <property type="match status" value="1"/>
</dbReference>
<evidence type="ECO:0000259" key="7">
    <source>
        <dbReference type="Pfam" id="PF01466"/>
    </source>
</evidence>
<dbReference type="SUPFAM" id="SSF81382">
    <property type="entry name" value="Skp1 dimerisation domain-like"/>
    <property type="match status" value="1"/>
</dbReference>
<dbReference type="Gene3D" id="3.30.710.10">
    <property type="entry name" value="Potassium Channel Kv1.1, Chain A"/>
    <property type="match status" value="1"/>
</dbReference>
<dbReference type="STRING" id="1257118.L8H959"/>
<dbReference type="UniPathway" id="UPA00143"/>
<evidence type="ECO:0000256" key="6">
    <source>
        <dbReference type="SAM" id="MobiDB-lite"/>
    </source>
</evidence>
<evidence type="ECO:0000256" key="5">
    <source>
        <dbReference type="PIRNR" id="PIRNR028729"/>
    </source>
</evidence>
<evidence type="ECO:0000256" key="3">
    <source>
        <dbReference type="ARBA" id="ARBA00023278"/>
    </source>
</evidence>
<dbReference type="KEGG" id="acan:ACA1_385430"/>
<dbReference type="FunFam" id="3.30.710.10:FF:000026">
    <property type="entry name" value="E3 ubiquitin ligase complex SCF subunit"/>
    <property type="match status" value="1"/>
</dbReference>
<dbReference type="PIRSF" id="PIRSF028729">
    <property type="entry name" value="E3_ubiquit_lig_SCF_Skp"/>
    <property type="match status" value="1"/>
</dbReference>
<evidence type="ECO:0000256" key="4">
    <source>
        <dbReference type="ARBA" id="ARBA00063380"/>
    </source>
</evidence>
<dbReference type="InterPro" id="IPR016073">
    <property type="entry name" value="Skp1_comp_POZ"/>
</dbReference>
<dbReference type="CDD" id="cd18322">
    <property type="entry name" value="BTB_POZ_SKP1"/>
    <property type="match status" value="1"/>
</dbReference>
<keyword evidence="9" id="KW-0418">Kinase</keyword>
<dbReference type="GeneID" id="14922679"/>